<dbReference type="InterPro" id="IPR051533">
    <property type="entry name" value="WaaL-like"/>
</dbReference>
<dbReference type="STRING" id="1353537.TP2_17370"/>
<reference evidence="2 3" key="1">
    <citation type="submission" date="2013-07" db="EMBL/GenBank/DDBJ databases">
        <title>Thioclava pacifica DSM 10166 Genome Sequencing.</title>
        <authorList>
            <person name="Lai Q."/>
            <person name="Shao Z."/>
        </authorList>
    </citation>
    <scope>NUCLEOTIDE SEQUENCE [LARGE SCALE GENOMIC DNA]</scope>
    <source>
        <strain evidence="2 3">DSM 10166</strain>
    </source>
</reference>
<feature type="transmembrane region" description="Helical" evidence="1">
    <location>
        <begin position="350"/>
        <end position="366"/>
    </location>
</feature>
<feature type="transmembrane region" description="Helical" evidence="1">
    <location>
        <begin position="230"/>
        <end position="250"/>
    </location>
</feature>
<evidence type="ECO:0000313" key="3">
    <source>
        <dbReference type="Proteomes" id="UP000027432"/>
    </source>
</evidence>
<feature type="transmembrane region" description="Helical" evidence="1">
    <location>
        <begin position="372"/>
        <end position="389"/>
    </location>
</feature>
<proteinExistence type="predicted"/>
<feature type="transmembrane region" description="Helical" evidence="1">
    <location>
        <begin position="124"/>
        <end position="145"/>
    </location>
</feature>
<evidence type="ECO:0000256" key="1">
    <source>
        <dbReference type="SAM" id="Phobius"/>
    </source>
</evidence>
<dbReference type="EMBL" id="AUND01000009">
    <property type="protein sequence ID" value="KEO54705.1"/>
    <property type="molecule type" value="Genomic_DNA"/>
</dbReference>
<feature type="transmembrane region" description="Helical" evidence="1">
    <location>
        <begin position="68"/>
        <end position="88"/>
    </location>
</feature>
<feature type="transmembrane region" description="Helical" evidence="1">
    <location>
        <begin position="38"/>
        <end position="56"/>
    </location>
</feature>
<gene>
    <name evidence="2" type="ORF">TP2_17370</name>
</gene>
<feature type="transmembrane region" description="Helical" evidence="1">
    <location>
        <begin position="321"/>
        <end position="343"/>
    </location>
</feature>
<accession>A0A074JFR0</accession>
<name>A0A074JFR0_9RHOB</name>
<feature type="transmembrane region" description="Helical" evidence="1">
    <location>
        <begin position="12"/>
        <end position="32"/>
    </location>
</feature>
<feature type="transmembrane region" description="Helical" evidence="1">
    <location>
        <begin position="189"/>
        <end position="218"/>
    </location>
</feature>
<evidence type="ECO:0000313" key="2">
    <source>
        <dbReference type="EMBL" id="KEO54705.1"/>
    </source>
</evidence>
<dbReference type="eggNOG" id="ENOG5033SR1">
    <property type="taxonomic scope" value="Bacteria"/>
</dbReference>
<dbReference type="PANTHER" id="PTHR37422">
    <property type="entry name" value="TEICHURONIC ACID BIOSYNTHESIS PROTEIN TUAE"/>
    <property type="match status" value="1"/>
</dbReference>
<keyword evidence="1" id="KW-0472">Membrane</keyword>
<keyword evidence="1" id="KW-1133">Transmembrane helix</keyword>
<protein>
    <submittedName>
        <fullName evidence="2">Uncharacterized protein</fullName>
    </submittedName>
</protein>
<dbReference type="Proteomes" id="UP000027432">
    <property type="component" value="Unassembled WGS sequence"/>
</dbReference>
<dbReference type="PANTHER" id="PTHR37422:SF17">
    <property type="entry name" value="O-ANTIGEN LIGASE"/>
    <property type="match status" value="1"/>
</dbReference>
<organism evidence="2 3">
    <name type="scientific">Thioclava pacifica DSM 10166</name>
    <dbReference type="NCBI Taxonomy" id="1353537"/>
    <lineage>
        <taxon>Bacteria</taxon>
        <taxon>Pseudomonadati</taxon>
        <taxon>Pseudomonadota</taxon>
        <taxon>Alphaproteobacteria</taxon>
        <taxon>Rhodobacterales</taxon>
        <taxon>Paracoccaceae</taxon>
        <taxon>Thioclava</taxon>
    </lineage>
</organism>
<dbReference type="AlphaFoldDB" id="A0A074JFR0"/>
<comment type="caution">
    <text evidence="2">The sequence shown here is derived from an EMBL/GenBank/DDBJ whole genome shotgun (WGS) entry which is preliminary data.</text>
</comment>
<feature type="transmembrane region" description="Helical" evidence="1">
    <location>
        <begin position="157"/>
        <end position="177"/>
    </location>
</feature>
<keyword evidence="1" id="KW-0812">Transmembrane</keyword>
<sequence length="421" mass="46913">MIFGIKTISIWRHFPAIYALPFVLATTQFPAVVAVSELLRWVVLFFGVLMALRFKFRRGGFQRGISTTIDFVLVVVLALFLLSSLWSIDAIFSAQKAVSMTLLIITSFWTLWRYADSYSEERLLNGLLFTVVGILAANVTLGWFLGNPMLVGRFRGFFLNPNNIGILAAVAGGLSLVRWLDRMTWKNFLAVAIVMSNLVLAGSRASMLSIGLVTFFYIGRSLLASRARGTLFGFLLAAGGLWFFQTDFFVTRILRAYSLADASNRIYFWSLAKNYIAHRWWLGHGFGTDIIIHDYYGVVLSDLGLRGAGVMSSYYGLGVQIGIPLTVTFFALVWGYVLGALFIRFQYAKSYVYAAIVAGGLVVAIFEPVLFSAGNAFSFLFVVVFMLLVRRETYRRRGISLGPHGELAKSQPAGLKTWRGP</sequence>
<keyword evidence="3" id="KW-1185">Reference proteome</keyword>